<proteinExistence type="predicted"/>
<feature type="domain" description="SH3" evidence="3">
    <location>
        <begin position="64"/>
        <end position="126"/>
    </location>
</feature>
<evidence type="ECO:0000313" key="5">
    <source>
        <dbReference type="Proteomes" id="UP000183365"/>
    </source>
</evidence>
<reference evidence="5" key="1">
    <citation type="submission" date="2016-11" db="EMBL/GenBank/DDBJ databases">
        <authorList>
            <person name="Guldener U."/>
        </authorList>
    </citation>
    <scope>NUCLEOTIDE SEQUENCE [LARGE SCALE GENOMIC DNA]</scope>
</reference>
<dbReference type="EMBL" id="FQNF01000070">
    <property type="protein sequence ID" value="SGZ40931.1"/>
    <property type="molecule type" value="Genomic_DNA"/>
</dbReference>
<dbReference type="SUPFAM" id="SSF50044">
    <property type="entry name" value="SH3-domain"/>
    <property type="match status" value="1"/>
</dbReference>
<evidence type="ECO:0000259" key="3">
    <source>
        <dbReference type="PROSITE" id="PS50002"/>
    </source>
</evidence>
<keyword evidence="5" id="KW-1185">Reference proteome</keyword>
<dbReference type="VEuPathDB" id="FungiDB:HGUI_03131"/>
<dbReference type="PROSITE" id="PS50002">
    <property type="entry name" value="SH3"/>
    <property type="match status" value="1"/>
</dbReference>
<dbReference type="AlphaFoldDB" id="A0A1L0B775"/>
<dbReference type="PRINTS" id="PR00452">
    <property type="entry name" value="SH3DOMAIN"/>
</dbReference>
<dbReference type="InterPro" id="IPR001452">
    <property type="entry name" value="SH3_domain"/>
</dbReference>
<name>A0A1L0B775_9ASCO</name>
<protein>
    <recommendedName>
        <fullName evidence="3">SH3 domain-containing protein</fullName>
    </recommendedName>
</protein>
<dbReference type="Proteomes" id="UP000183365">
    <property type="component" value="Unassembled WGS sequence"/>
</dbReference>
<gene>
    <name evidence="4" type="ORF">HGUI_03131</name>
</gene>
<keyword evidence="1 2" id="KW-0728">SH3 domain</keyword>
<evidence type="ECO:0000256" key="1">
    <source>
        <dbReference type="ARBA" id="ARBA00022443"/>
    </source>
</evidence>
<evidence type="ECO:0000256" key="2">
    <source>
        <dbReference type="PROSITE-ProRule" id="PRU00192"/>
    </source>
</evidence>
<dbReference type="Gene3D" id="2.30.30.40">
    <property type="entry name" value="SH3 Domains"/>
    <property type="match status" value="1"/>
</dbReference>
<dbReference type="OrthoDB" id="19092at2759"/>
<organism evidence="4 5">
    <name type="scientific">Hanseniaspora guilliermondii</name>
    <dbReference type="NCBI Taxonomy" id="56406"/>
    <lineage>
        <taxon>Eukaryota</taxon>
        <taxon>Fungi</taxon>
        <taxon>Dikarya</taxon>
        <taxon>Ascomycota</taxon>
        <taxon>Saccharomycotina</taxon>
        <taxon>Saccharomycetes</taxon>
        <taxon>Saccharomycodales</taxon>
        <taxon>Saccharomycodaceae</taxon>
        <taxon>Hanseniaspora</taxon>
    </lineage>
</organism>
<accession>A0A1L0B775</accession>
<dbReference type="SMART" id="SM00326">
    <property type="entry name" value="SH3"/>
    <property type="match status" value="1"/>
</dbReference>
<evidence type="ECO:0000313" key="4">
    <source>
        <dbReference type="EMBL" id="SGZ40931.1"/>
    </source>
</evidence>
<dbReference type="Pfam" id="PF00018">
    <property type="entry name" value="SH3_1"/>
    <property type="match status" value="1"/>
</dbReference>
<sequence length="131" mass="15371">MTEAESSNLPIYTDNEEEDYTGFISVRDFAYDQENPLHYGYLEEEVEEDEEDIRKSISLPKEYIINKKGVAMYDFENINDNELPLTKGDVIYVNYKHGQGWLVVQKLDDEEQAGLVPEDYIKIIEDDEEEF</sequence>
<dbReference type="InterPro" id="IPR036028">
    <property type="entry name" value="SH3-like_dom_sf"/>
</dbReference>